<feature type="region of interest" description="Disordered" evidence="1">
    <location>
        <begin position="1"/>
        <end position="35"/>
    </location>
</feature>
<reference evidence="4" key="1">
    <citation type="submission" date="2016-11" db="UniProtKB">
        <authorList>
            <consortium name="WormBaseParasite"/>
        </authorList>
    </citation>
    <scope>IDENTIFICATION</scope>
</reference>
<feature type="region of interest" description="Disordered" evidence="1">
    <location>
        <begin position="300"/>
        <end position="351"/>
    </location>
</feature>
<dbReference type="InterPro" id="IPR010919">
    <property type="entry name" value="SAND-like_dom_sf"/>
</dbReference>
<evidence type="ECO:0000256" key="2">
    <source>
        <dbReference type="SAM" id="Phobius"/>
    </source>
</evidence>
<feature type="compositionally biased region" description="Basic and acidic residues" evidence="1">
    <location>
        <begin position="324"/>
        <end position="336"/>
    </location>
</feature>
<dbReference type="AlphaFoldDB" id="A0A1I7X4E9"/>
<keyword evidence="3" id="KW-1185">Reference proteome</keyword>
<organism evidence="3 4">
    <name type="scientific">Heterorhabditis bacteriophora</name>
    <name type="common">Entomopathogenic nematode worm</name>
    <dbReference type="NCBI Taxonomy" id="37862"/>
    <lineage>
        <taxon>Eukaryota</taxon>
        <taxon>Metazoa</taxon>
        <taxon>Ecdysozoa</taxon>
        <taxon>Nematoda</taxon>
        <taxon>Chromadorea</taxon>
        <taxon>Rhabditida</taxon>
        <taxon>Rhabditina</taxon>
        <taxon>Rhabditomorpha</taxon>
        <taxon>Strongyloidea</taxon>
        <taxon>Heterorhabditidae</taxon>
        <taxon>Heterorhabditis</taxon>
    </lineage>
</organism>
<sequence>MPDGDDVRDSPPPPPHCETLTDEENGHSETEPGQNRKLIEREFKTQLTIIASRWTYGIVPIVVDGLVFIFASAFVCDSILVKCGPLYAKMHVELFLCPGIHQPCIELEGEELISFTLNIFWTHFILEFFIQFTIAYQYMYIFQNIIWFQTEDRRGSANAQKTATQISQLLNNQLLGQTQCNIDASTFSHLMQLSSVLNNNSNNNNNNNINTTMTPSFSIPPSLSTQSTHDVKDELVDVDDTMTNEFSPIPPQPMPPSAEQIVRLMNTVAPALTRVISSLNLSDVIVTFIRAKQMQSLLTPNQMSDRSRIDDKPRLSTDYSSVEDCVRKRSVDESSHSSHSQSSPPPFEVKRPRVQYPIGMLSASPTEGMDAKVLQALVQAQMHLNQSNHMDFLLSLSNLHSAPSINTKINEPLLTMK</sequence>
<accession>A0A1I7X4E9</accession>
<evidence type="ECO:0000313" key="3">
    <source>
        <dbReference type="Proteomes" id="UP000095283"/>
    </source>
</evidence>
<keyword evidence="2" id="KW-0812">Transmembrane</keyword>
<keyword evidence="2" id="KW-0472">Membrane</keyword>
<dbReference type="Proteomes" id="UP000095283">
    <property type="component" value="Unplaced"/>
</dbReference>
<evidence type="ECO:0000256" key="1">
    <source>
        <dbReference type="SAM" id="MobiDB-lite"/>
    </source>
</evidence>
<protein>
    <submittedName>
        <fullName evidence="4">Bestrophin homolog</fullName>
    </submittedName>
</protein>
<keyword evidence="2" id="KW-1133">Transmembrane helix</keyword>
<dbReference type="WBParaSite" id="Hba_12331">
    <property type="protein sequence ID" value="Hba_12331"/>
    <property type="gene ID" value="Hba_12331"/>
</dbReference>
<feature type="transmembrane region" description="Helical" evidence="2">
    <location>
        <begin position="54"/>
        <end position="75"/>
    </location>
</feature>
<evidence type="ECO:0000313" key="4">
    <source>
        <dbReference type="WBParaSite" id="Hba_12331"/>
    </source>
</evidence>
<dbReference type="SUPFAM" id="SSF63763">
    <property type="entry name" value="SAND domain-like"/>
    <property type="match status" value="1"/>
</dbReference>
<name>A0A1I7X4E9_HETBA</name>
<proteinExistence type="predicted"/>
<feature type="compositionally biased region" description="Basic and acidic residues" evidence="1">
    <location>
        <begin position="305"/>
        <end position="315"/>
    </location>
</feature>